<feature type="transmembrane region" description="Helical" evidence="9">
    <location>
        <begin position="173"/>
        <end position="192"/>
    </location>
</feature>
<organism evidence="11 12">
    <name type="scientific">Orchesella dallaii</name>
    <dbReference type="NCBI Taxonomy" id="48710"/>
    <lineage>
        <taxon>Eukaryota</taxon>
        <taxon>Metazoa</taxon>
        <taxon>Ecdysozoa</taxon>
        <taxon>Arthropoda</taxon>
        <taxon>Hexapoda</taxon>
        <taxon>Collembola</taxon>
        <taxon>Entomobryomorpha</taxon>
        <taxon>Entomobryoidea</taxon>
        <taxon>Orchesellidae</taxon>
        <taxon>Orchesellinae</taxon>
        <taxon>Orchesella</taxon>
    </lineage>
</organism>
<evidence type="ECO:0000256" key="1">
    <source>
        <dbReference type="ARBA" id="ARBA00004439"/>
    </source>
</evidence>
<evidence type="ECO:0000313" key="11">
    <source>
        <dbReference type="EMBL" id="CAL8090803.1"/>
    </source>
</evidence>
<evidence type="ECO:0000313" key="12">
    <source>
        <dbReference type="Proteomes" id="UP001642540"/>
    </source>
</evidence>
<keyword evidence="12" id="KW-1185">Reference proteome</keyword>
<evidence type="ECO:0000256" key="6">
    <source>
        <dbReference type="ARBA" id="ARBA00022989"/>
    </source>
</evidence>
<dbReference type="PANTHER" id="PTHR22950:SF689">
    <property type="entry name" value="VESICULAR INHIBITORY AMINO ACID TRANSPORTER"/>
    <property type="match status" value="1"/>
</dbReference>
<dbReference type="Proteomes" id="UP001642540">
    <property type="component" value="Unassembled WGS sequence"/>
</dbReference>
<evidence type="ECO:0000256" key="4">
    <source>
        <dbReference type="ARBA" id="ARBA00022692"/>
    </source>
</evidence>
<feature type="transmembrane region" description="Helical" evidence="9">
    <location>
        <begin position="111"/>
        <end position="132"/>
    </location>
</feature>
<evidence type="ECO:0000256" key="5">
    <source>
        <dbReference type="ARBA" id="ARBA00022775"/>
    </source>
</evidence>
<accession>A0ABP1QAG1</accession>
<feature type="transmembrane region" description="Helical" evidence="9">
    <location>
        <begin position="392"/>
        <end position="412"/>
    </location>
</feature>
<feature type="transmembrane region" description="Helical" evidence="9">
    <location>
        <begin position="449"/>
        <end position="468"/>
    </location>
</feature>
<proteinExistence type="inferred from homology"/>
<feature type="transmembrane region" description="Helical" evidence="9">
    <location>
        <begin position="344"/>
        <end position="363"/>
    </location>
</feature>
<feature type="transmembrane region" description="Helical" evidence="9">
    <location>
        <begin position="234"/>
        <end position="256"/>
    </location>
</feature>
<evidence type="ECO:0000256" key="9">
    <source>
        <dbReference type="SAM" id="Phobius"/>
    </source>
</evidence>
<comment type="similarity">
    <text evidence="2">Belongs to the amino acid/polyamine transporter 2 family.</text>
</comment>
<feature type="transmembrane region" description="Helical" evidence="9">
    <location>
        <begin position="306"/>
        <end position="324"/>
    </location>
</feature>
<evidence type="ECO:0000256" key="8">
    <source>
        <dbReference type="ARBA" id="ARBA00023329"/>
    </source>
</evidence>
<feature type="transmembrane region" description="Helical" evidence="9">
    <location>
        <begin position="204"/>
        <end position="222"/>
    </location>
</feature>
<evidence type="ECO:0000259" key="10">
    <source>
        <dbReference type="Pfam" id="PF01490"/>
    </source>
</evidence>
<keyword evidence="4 9" id="KW-0812">Transmembrane</keyword>
<dbReference type="Pfam" id="PF01490">
    <property type="entry name" value="Aa_trans"/>
    <property type="match status" value="1"/>
</dbReference>
<comment type="caution">
    <text evidence="11">The sequence shown here is derived from an EMBL/GenBank/DDBJ whole genome shotgun (WGS) entry which is preliminary data.</text>
</comment>
<protein>
    <recommendedName>
        <fullName evidence="10">Amino acid transporter transmembrane domain-containing protein</fullName>
    </recommendedName>
</protein>
<keyword evidence="7 9" id="KW-0472">Membrane</keyword>
<feature type="transmembrane region" description="Helical" evidence="9">
    <location>
        <begin position="268"/>
        <end position="285"/>
    </location>
</feature>
<keyword evidence="5" id="KW-0532">Neurotransmitter transport</keyword>
<dbReference type="PANTHER" id="PTHR22950">
    <property type="entry name" value="AMINO ACID TRANSPORTER"/>
    <property type="match status" value="1"/>
</dbReference>
<dbReference type="InterPro" id="IPR013057">
    <property type="entry name" value="AA_transpt_TM"/>
</dbReference>
<dbReference type="EMBL" id="CAXLJM020000024">
    <property type="protein sequence ID" value="CAL8090803.1"/>
    <property type="molecule type" value="Genomic_DNA"/>
</dbReference>
<name>A0ABP1QAG1_9HEXA</name>
<keyword evidence="3" id="KW-0813">Transport</keyword>
<evidence type="ECO:0000256" key="3">
    <source>
        <dbReference type="ARBA" id="ARBA00022448"/>
    </source>
</evidence>
<feature type="transmembrane region" description="Helical" evidence="9">
    <location>
        <begin position="418"/>
        <end position="437"/>
    </location>
</feature>
<keyword evidence="8" id="KW-0968">Cytoplasmic vesicle</keyword>
<gene>
    <name evidence="11" type="ORF">ODALV1_LOCUS7755</name>
</gene>
<comment type="subcellular location">
    <subcellularLocation>
        <location evidence="1">Cytoplasmic vesicle membrane</location>
        <topology evidence="1">Multi-pass membrane protein</topology>
    </subcellularLocation>
</comment>
<evidence type="ECO:0000256" key="7">
    <source>
        <dbReference type="ARBA" id="ARBA00023136"/>
    </source>
</evidence>
<evidence type="ECO:0000256" key="2">
    <source>
        <dbReference type="ARBA" id="ARBA00008066"/>
    </source>
</evidence>
<sequence length="484" mass="53854">MSASTEIPRPSVKTLLTSCLTSTKETLINCCTKVQQRTSENINFASDPTKKSKSAHELTEFGTFEKQPSFDEFGCGSGERITEWQAGWNVTNAIQGMFLVSLPYAVLHGGYWAIIAMIGVAYICCYTGKILVECLYEVNENGELIRVRDSYMAIAKVGFGEKYGPMIVNSAQLIELLMTCILYIVLCGDLMIGTFPDSPIDSRSWMMLSGMILIPCAFLKNLHSVSTLSFWCTVAHFLINLIIVAYCLACIGQWGFSEVTLSLDFETFPISLGIIVFSYTSHIFLPTLEGNMEDPSKFGRMLDWSHVAAAAFKSGFGYVAFLTWRKSTLQVITNNLPTIWKSLVNFILVLKAILSYPLPYYAASDLLQKIFFSGDRNKIILDKDNELTTKGCAFRVGLVVITILFAVTIPHFSILMGFIGNFTGTMLSFIWPCYFHLKLKGGNLSLNIICWDCFIIFLGVTFGIIGIYDSGNALIEAYQIGLPF</sequence>
<feature type="domain" description="Amino acid transporter transmembrane" evidence="10">
    <location>
        <begin position="80"/>
        <end position="468"/>
    </location>
</feature>
<keyword evidence="6 9" id="KW-1133">Transmembrane helix</keyword>
<reference evidence="11 12" key="1">
    <citation type="submission" date="2024-08" db="EMBL/GenBank/DDBJ databases">
        <authorList>
            <person name="Cucini C."/>
            <person name="Frati F."/>
        </authorList>
    </citation>
    <scope>NUCLEOTIDE SEQUENCE [LARGE SCALE GENOMIC DNA]</scope>
</reference>